<keyword evidence="3" id="KW-0134">Cell wall</keyword>
<dbReference type="EMBL" id="MGFS01000028">
    <property type="protein sequence ID" value="OGM10842.1"/>
    <property type="molecule type" value="Genomic_DNA"/>
</dbReference>
<dbReference type="GO" id="GO:0009103">
    <property type="term" value="P:lipopolysaccharide biosynthetic process"/>
    <property type="evidence" value="ECO:0007669"/>
    <property type="project" value="TreeGrafter"/>
</dbReference>
<feature type="transmembrane region" description="Helical" evidence="11">
    <location>
        <begin position="205"/>
        <end position="225"/>
    </location>
</feature>
<keyword evidence="2" id="KW-1003">Cell membrane</keyword>
<evidence type="ECO:0000256" key="2">
    <source>
        <dbReference type="ARBA" id="ARBA00022475"/>
    </source>
</evidence>
<dbReference type="Pfam" id="PF00953">
    <property type="entry name" value="Glycos_transf_4"/>
    <property type="match status" value="1"/>
</dbReference>
<evidence type="ECO:0000256" key="7">
    <source>
        <dbReference type="ARBA" id="ARBA00022989"/>
    </source>
</evidence>
<evidence type="ECO:0000256" key="11">
    <source>
        <dbReference type="SAM" id="Phobius"/>
    </source>
</evidence>
<keyword evidence="8" id="KW-0572">Peptidoglycan-anchor</keyword>
<organism evidence="13 14">
    <name type="scientific">Candidatus Woesebacteria bacterium RBG_16_34_12</name>
    <dbReference type="NCBI Taxonomy" id="1802480"/>
    <lineage>
        <taxon>Bacteria</taxon>
        <taxon>Candidatus Woeseibacteriota</taxon>
    </lineage>
</organism>
<evidence type="ECO:0000256" key="5">
    <source>
        <dbReference type="ARBA" id="ARBA00022679"/>
    </source>
</evidence>
<proteinExistence type="predicted"/>
<feature type="binding site" evidence="10">
    <location>
        <position position="173"/>
    </location>
    <ligand>
        <name>Mg(2+)</name>
        <dbReference type="ChEBI" id="CHEBI:18420"/>
    </ligand>
</feature>
<evidence type="ECO:0000256" key="4">
    <source>
        <dbReference type="ARBA" id="ARBA00022525"/>
    </source>
</evidence>
<dbReference type="GO" id="GO:0071555">
    <property type="term" value="P:cell wall organization"/>
    <property type="evidence" value="ECO:0007669"/>
    <property type="project" value="TreeGrafter"/>
</dbReference>
<keyword evidence="6 11" id="KW-0812">Transmembrane</keyword>
<dbReference type="GO" id="GO:0005886">
    <property type="term" value="C:plasma membrane"/>
    <property type="evidence" value="ECO:0007669"/>
    <property type="project" value="UniProtKB-SubCell"/>
</dbReference>
<comment type="subcellular location">
    <subcellularLocation>
        <location evidence="1">Cell membrane</location>
        <topology evidence="1">Multi-pass membrane protein</topology>
    </subcellularLocation>
</comment>
<feature type="transmembrane region" description="Helical" evidence="11">
    <location>
        <begin position="309"/>
        <end position="327"/>
    </location>
</feature>
<feature type="transmembrane region" description="Helical" evidence="11">
    <location>
        <begin position="52"/>
        <end position="73"/>
    </location>
</feature>
<feature type="transmembrane region" description="Helical" evidence="11">
    <location>
        <begin position="181"/>
        <end position="199"/>
    </location>
</feature>
<evidence type="ECO:0000313" key="13">
    <source>
        <dbReference type="EMBL" id="OGM10842.1"/>
    </source>
</evidence>
<comment type="caution">
    <text evidence="13">The sequence shown here is derived from an EMBL/GenBank/DDBJ whole genome shotgun (WGS) entry which is preliminary data.</text>
</comment>
<keyword evidence="5" id="KW-0808">Transferase</keyword>
<evidence type="ECO:0000313" key="14">
    <source>
        <dbReference type="Proteomes" id="UP000177053"/>
    </source>
</evidence>
<gene>
    <name evidence="13" type="ORF">A2Z22_03075</name>
</gene>
<dbReference type="GO" id="GO:0046872">
    <property type="term" value="F:metal ion binding"/>
    <property type="evidence" value="ECO:0007669"/>
    <property type="project" value="UniProtKB-KW"/>
</dbReference>
<feature type="transmembrane region" description="Helical" evidence="11">
    <location>
        <begin position="333"/>
        <end position="351"/>
    </location>
</feature>
<evidence type="ECO:0000256" key="6">
    <source>
        <dbReference type="ARBA" id="ARBA00022692"/>
    </source>
</evidence>
<feature type="transmembrane region" description="Helical" evidence="11">
    <location>
        <begin position="107"/>
        <end position="131"/>
    </location>
</feature>
<dbReference type="GO" id="GO:0044038">
    <property type="term" value="P:cell wall macromolecule biosynthetic process"/>
    <property type="evidence" value="ECO:0007669"/>
    <property type="project" value="TreeGrafter"/>
</dbReference>
<feature type="transmembrane region" description="Helical" evidence="11">
    <location>
        <begin position="79"/>
        <end position="95"/>
    </location>
</feature>
<evidence type="ECO:0000256" key="9">
    <source>
        <dbReference type="ARBA" id="ARBA00023136"/>
    </source>
</evidence>
<keyword evidence="10" id="KW-0479">Metal-binding</keyword>
<dbReference type="Pfam" id="PF00746">
    <property type="entry name" value="Gram_pos_anchor"/>
    <property type="match status" value="1"/>
</dbReference>
<dbReference type="PANTHER" id="PTHR22926:SF3">
    <property type="entry name" value="UNDECAPRENYL-PHOSPHATE ALPHA-N-ACETYLGLUCOSAMINYL 1-PHOSPHATE TRANSFERASE"/>
    <property type="match status" value="1"/>
</dbReference>
<dbReference type="AlphaFoldDB" id="A0A1F7X6Y2"/>
<protein>
    <recommendedName>
        <fullName evidence="12">Gram-positive cocci surface proteins LPxTG domain-containing protein</fullName>
    </recommendedName>
</protein>
<feature type="domain" description="Gram-positive cocci surface proteins LPxTG" evidence="12">
    <location>
        <begin position="329"/>
        <end position="356"/>
    </location>
</feature>
<feature type="transmembrane region" description="Helical" evidence="11">
    <location>
        <begin position="151"/>
        <end position="169"/>
    </location>
</feature>
<evidence type="ECO:0000256" key="10">
    <source>
        <dbReference type="PIRSR" id="PIRSR600715-1"/>
    </source>
</evidence>
<reference evidence="13 14" key="1">
    <citation type="journal article" date="2016" name="Nat. Commun.">
        <title>Thousands of microbial genomes shed light on interconnected biogeochemical processes in an aquifer system.</title>
        <authorList>
            <person name="Anantharaman K."/>
            <person name="Brown C.T."/>
            <person name="Hug L.A."/>
            <person name="Sharon I."/>
            <person name="Castelle C.J."/>
            <person name="Probst A.J."/>
            <person name="Thomas B.C."/>
            <person name="Singh A."/>
            <person name="Wilkins M.J."/>
            <person name="Karaoz U."/>
            <person name="Brodie E.L."/>
            <person name="Williams K.H."/>
            <person name="Hubbard S.S."/>
            <person name="Banfield J.F."/>
        </authorList>
    </citation>
    <scope>NUCLEOTIDE SEQUENCE [LARGE SCALE GENOMIC DNA]</scope>
</reference>
<keyword evidence="9 11" id="KW-0472">Membrane</keyword>
<sequence length="356" mass="38471">MSNLIKLTIISGISACLISYLSSPLVIKFANKIGIIDDPKKNKHPKVIHTYPIPRGGGLACYIALILSALLFLPFDKHLLGILAGATMVIIVGLLDDKFDLNPYLRLCLGFIAACAPIAAGIGIAFISNPFNGIIDLSNPQINFYFLGEQRSIWILSDLFAFFWIIFLMNMLNMGAKGVDGQLPGVVTIAAFAIAALSLKFSADITQWPITILAAITAGAYLGFLPWNIYPQKIMPSYGGATLAGYLLAILSILSTTKVGTLFVVLGVPLIDTCYTILRRVASGKSPVWGDRGHLHHKLLDAGLTKKQVAYFYWMATAILGILALNLNASSKLYTILGITILIGGLLLFLTKKNVN</sequence>
<feature type="transmembrane region" description="Helical" evidence="11">
    <location>
        <begin position="6"/>
        <end position="31"/>
    </location>
</feature>
<name>A0A1F7X6Y2_9BACT</name>
<dbReference type="InterPro" id="IPR000715">
    <property type="entry name" value="Glycosyl_transferase_4"/>
</dbReference>
<keyword evidence="4" id="KW-0964">Secreted</keyword>
<evidence type="ECO:0000259" key="12">
    <source>
        <dbReference type="Pfam" id="PF00746"/>
    </source>
</evidence>
<keyword evidence="10" id="KW-0460">Magnesium</keyword>
<dbReference type="PANTHER" id="PTHR22926">
    <property type="entry name" value="PHOSPHO-N-ACETYLMURAMOYL-PENTAPEPTIDE-TRANSFERASE"/>
    <property type="match status" value="1"/>
</dbReference>
<keyword evidence="7 11" id="KW-1133">Transmembrane helix</keyword>
<evidence type="ECO:0000256" key="3">
    <source>
        <dbReference type="ARBA" id="ARBA00022512"/>
    </source>
</evidence>
<comment type="cofactor">
    <cofactor evidence="10">
        <name>Mg(2+)</name>
        <dbReference type="ChEBI" id="CHEBI:18420"/>
    </cofactor>
</comment>
<dbReference type="GO" id="GO:0016780">
    <property type="term" value="F:phosphotransferase activity, for other substituted phosphate groups"/>
    <property type="evidence" value="ECO:0007669"/>
    <property type="project" value="InterPro"/>
</dbReference>
<accession>A0A1F7X6Y2</accession>
<evidence type="ECO:0000256" key="8">
    <source>
        <dbReference type="ARBA" id="ARBA00023088"/>
    </source>
</evidence>
<dbReference type="Proteomes" id="UP000177053">
    <property type="component" value="Unassembled WGS sequence"/>
</dbReference>
<dbReference type="CDD" id="cd06853">
    <property type="entry name" value="GT_WecA_like"/>
    <property type="match status" value="1"/>
</dbReference>
<dbReference type="InterPro" id="IPR019931">
    <property type="entry name" value="LPXTG_anchor"/>
</dbReference>
<evidence type="ECO:0000256" key="1">
    <source>
        <dbReference type="ARBA" id="ARBA00004651"/>
    </source>
</evidence>